<accession>A0A972GVS0</accession>
<evidence type="ECO:0000313" key="2">
    <source>
        <dbReference type="Proteomes" id="UP000641588"/>
    </source>
</evidence>
<keyword evidence="2" id="KW-1185">Reference proteome</keyword>
<organism evidence="1 2">
    <name type="scientific">Paenibacillus foliorum</name>
    <dbReference type="NCBI Taxonomy" id="2654974"/>
    <lineage>
        <taxon>Bacteria</taxon>
        <taxon>Bacillati</taxon>
        <taxon>Bacillota</taxon>
        <taxon>Bacilli</taxon>
        <taxon>Bacillales</taxon>
        <taxon>Paenibacillaceae</taxon>
        <taxon>Paenibacillus</taxon>
    </lineage>
</organism>
<name>A0A972GVS0_9BACL</name>
<comment type="caution">
    <text evidence="1">The sequence shown here is derived from an EMBL/GenBank/DDBJ whole genome shotgun (WGS) entry which is preliminary data.</text>
</comment>
<evidence type="ECO:0000313" key="1">
    <source>
        <dbReference type="EMBL" id="NOU97811.1"/>
    </source>
</evidence>
<gene>
    <name evidence="1" type="ORF">GC093_31960</name>
</gene>
<dbReference type="AlphaFoldDB" id="A0A972GVS0"/>
<proteinExistence type="predicted"/>
<dbReference type="Proteomes" id="UP000641588">
    <property type="component" value="Unassembled WGS sequence"/>
</dbReference>
<sequence>MTIDAVKTRFRHQEESVYSRIGGFTLPEQSFVGTHTLYITNQGRIFAHDTGGLFGNERVEVYDAASLGVKTTFNKDVVSLVNESFQSRMSFSFSMPASEFIQLFSSTRKSIFKISTSPPVHCYVQDFLFLYKLREFRLEANTLKLDKWEIPFHRINQLSIDPNCMVHIGGSFRVENREVAEIKFFLPYIEHLKQIVEKYNNSPKIKDVIGDTGTLHPVALTGFINNAKQHNTSLTLVAEPHRIRLLDEGSLQVVEEFTVKDDAFFYSAESQQLLVVKQNRAFRVKLLDEITRTYVTKTYIKQDHAVVTNAGKLYGIWLGVNYEGESVDVLFSPTSLRLLLDKGMTLTDSISYSELEGIIDERKWFLLHRWEIGLLVFDSEEKRDKSTAGKRIPSKSMEETRVGFLANLQPFYFVHTEKELTLYQSPQLCLQRFLNADISDISVAGLSTDTGSPFVEIEIASDNRKHRISLAYDEVQGIIHKAYYYKKAALLPQTDPKQLFLSWGRVANDFALYHLFGQLITIEEGIKEISLKKQSVEIKNRNLVNFLYHSIQAQKKRMDQIAIYLPALFEQEDRKLLSTVGVSLDDRAYKQFQQQLIGITSQLKRTLYETESALLAVSFAIIPRVKMEQFINERTSKRYKAAAGVAVLGLFHPLALPVSIPAAGFMALNAYFAKGDMIKQEDIRHQNEMHRLDFYLLKALDSFDHLMKTLYPYFIAECNRAMYAFVQQVGASYKPVIEEPPIKQALFERLGQYYTFKQLPIDESVIVKKHDLIEKVHETVQLCGQNISLIKQEVDSHVSESTAFYK</sequence>
<reference evidence="1" key="1">
    <citation type="submission" date="2019-10" db="EMBL/GenBank/DDBJ databases">
        <title>Description of Paenibacillus glebae sp. nov.</title>
        <authorList>
            <person name="Carlier A."/>
            <person name="Qi S."/>
        </authorList>
    </citation>
    <scope>NUCLEOTIDE SEQUENCE</scope>
    <source>
        <strain evidence="1">LMG 31456</strain>
    </source>
</reference>
<dbReference type="EMBL" id="WHOD01000121">
    <property type="protein sequence ID" value="NOU97811.1"/>
    <property type="molecule type" value="Genomic_DNA"/>
</dbReference>
<protein>
    <submittedName>
        <fullName evidence="1">Uncharacterized protein</fullName>
    </submittedName>
</protein>
<dbReference type="RefSeq" id="WP_171656052.1">
    <property type="nucleotide sequence ID" value="NZ_WHOD01000121.1"/>
</dbReference>